<evidence type="ECO:0000313" key="1">
    <source>
        <dbReference type="EMBL" id="QDU58271.1"/>
    </source>
</evidence>
<protein>
    <recommendedName>
        <fullName evidence="3">Transposase IS200-like domain-containing protein</fullName>
    </recommendedName>
</protein>
<reference evidence="1 2" key="1">
    <citation type="submission" date="2019-02" db="EMBL/GenBank/DDBJ databases">
        <title>Deep-cultivation of Planctomycetes and their phenomic and genomic characterization uncovers novel biology.</title>
        <authorList>
            <person name="Wiegand S."/>
            <person name="Jogler M."/>
            <person name="Boedeker C."/>
            <person name="Pinto D."/>
            <person name="Vollmers J."/>
            <person name="Rivas-Marin E."/>
            <person name="Kohn T."/>
            <person name="Peeters S.H."/>
            <person name="Heuer A."/>
            <person name="Rast P."/>
            <person name="Oberbeckmann S."/>
            <person name="Bunk B."/>
            <person name="Jeske O."/>
            <person name="Meyerdierks A."/>
            <person name="Storesund J.E."/>
            <person name="Kallscheuer N."/>
            <person name="Luecker S."/>
            <person name="Lage O.M."/>
            <person name="Pohl T."/>
            <person name="Merkel B.J."/>
            <person name="Hornburger P."/>
            <person name="Mueller R.-W."/>
            <person name="Bruemmer F."/>
            <person name="Labrenz M."/>
            <person name="Spormann A.M."/>
            <person name="Op den Camp H."/>
            <person name="Overmann J."/>
            <person name="Amann R."/>
            <person name="Jetten M.S.M."/>
            <person name="Mascher T."/>
            <person name="Medema M.H."/>
            <person name="Devos D.P."/>
            <person name="Kaster A.-K."/>
            <person name="Ovreas L."/>
            <person name="Rohde M."/>
            <person name="Galperin M.Y."/>
            <person name="Jogler C."/>
        </authorList>
    </citation>
    <scope>NUCLEOTIDE SEQUENCE [LARGE SCALE GENOMIC DNA]</scope>
    <source>
        <strain evidence="1 2">Pan181</strain>
    </source>
</reference>
<dbReference type="GO" id="GO:0043565">
    <property type="term" value="F:sequence-specific DNA binding"/>
    <property type="evidence" value="ECO:0007669"/>
    <property type="project" value="TreeGrafter"/>
</dbReference>
<gene>
    <name evidence="1" type="ORF">Pan181_45040</name>
</gene>
<sequence length="151" mass="17603">MFTRTEAVQVILDSWAYLQSNNRMTLFAFVVLENHLHFIASSDQLAKELGDFKSYTARRLIDLLKGAHAKTLLKQLAFGKQAHKNDRQYQLWQEGSKPKQITSDEMMLQKIEYIHSNPVKRGYVDDPVHWRYSSARNYAGMPGVLEVTREW</sequence>
<dbReference type="KEGG" id="amuc:Pan181_45040"/>
<evidence type="ECO:0008006" key="3">
    <source>
        <dbReference type="Google" id="ProtNLM"/>
    </source>
</evidence>
<dbReference type="InterPro" id="IPR052715">
    <property type="entry name" value="RAYT_transposase"/>
</dbReference>
<dbReference type="InterPro" id="IPR036515">
    <property type="entry name" value="Transposase_17_sf"/>
</dbReference>
<organism evidence="1 2">
    <name type="scientific">Aeoliella mucimassa</name>
    <dbReference type="NCBI Taxonomy" id="2527972"/>
    <lineage>
        <taxon>Bacteria</taxon>
        <taxon>Pseudomonadati</taxon>
        <taxon>Planctomycetota</taxon>
        <taxon>Planctomycetia</taxon>
        <taxon>Pirellulales</taxon>
        <taxon>Lacipirellulaceae</taxon>
        <taxon>Aeoliella</taxon>
    </lineage>
</organism>
<dbReference type="GO" id="GO:0004803">
    <property type="term" value="F:transposase activity"/>
    <property type="evidence" value="ECO:0007669"/>
    <property type="project" value="InterPro"/>
</dbReference>
<dbReference type="SUPFAM" id="SSF143422">
    <property type="entry name" value="Transposase IS200-like"/>
    <property type="match status" value="1"/>
</dbReference>
<accession>A0A518AU67</accession>
<keyword evidence="2" id="KW-1185">Reference proteome</keyword>
<dbReference type="Proteomes" id="UP000315750">
    <property type="component" value="Chromosome"/>
</dbReference>
<dbReference type="NCBIfam" id="NF047646">
    <property type="entry name" value="REP_Tyr_transpos"/>
    <property type="match status" value="1"/>
</dbReference>
<dbReference type="AlphaFoldDB" id="A0A518AU67"/>
<name>A0A518AU67_9BACT</name>
<dbReference type="EMBL" id="CP036278">
    <property type="protein sequence ID" value="QDU58271.1"/>
    <property type="molecule type" value="Genomic_DNA"/>
</dbReference>
<dbReference type="PANTHER" id="PTHR36966:SF1">
    <property type="entry name" value="REP-ASSOCIATED TYROSINE TRANSPOSASE"/>
    <property type="match status" value="1"/>
</dbReference>
<dbReference type="PANTHER" id="PTHR36966">
    <property type="entry name" value="REP-ASSOCIATED TYROSINE TRANSPOSASE"/>
    <property type="match status" value="1"/>
</dbReference>
<proteinExistence type="predicted"/>
<dbReference type="GO" id="GO:0006313">
    <property type="term" value="P:DNA transposition"/>
    <property type="evidence" value="ECO:0007669"/>
    <property type="project" value="InterPro"/>
</dbReference>
<dbReference type="Gene3D" id="3.30.70.1290">
    <property type="entry name" value="Transposase IS200-like"/>
    <property type="match status" value="1"/>
</dbReference>
<evidence type="ECO:0000313" key="2">
    <source>
        <dbReference type="Proteomes" id="UP000315750"/>
    </source>
</evidence>